<dbReference type="SUPFAM" id="SSF51197">
    <property type="entry name" value="Clavaminate synthase-like"/>
    <property type="match status" value="1"/>
</dbReference>
<dbReference type="eggNOG" id="ENOG502RXRT">
    <property type="taxonomic scope" value="Eukaryota"/>
</dbReference>
<dbReference type="GeneID" id="20226336"/>
<sequence>MDTTSLALEVRALRAELAEVRAKGEGQQAQPVWFARGAPWELLLVVVLCNIYWHDWANAYVDGKLGLRRVELRGSSSTIDPAPLVMLLPLAMLAFWDCRYNASKRLITWIPDLYMNYALRVAGGYGIVQVLAQDLGLKSGINQRNMIQHPAVQFLMLWGGAFSLTSYRSEGMVSVLFYFALKYNVSSNATSAVSRRVLADDALGANDVDGALGANALNSLDLDALVAGAGLRVAADAAADVAGLESLSEEAPPLSASALLRFERDGHLCTRSLLTDDEVAAIAEPVARIAAAEAADAVRHAEAMNDLHDGERAPFLQTFNAHRRHAAARRVASCPRLAGVAAQLLGCDRVRLYQDCIFKKRAGDEPTNWHSDLHTSPLDTNGFVTCWFPLHAVPASEEGGTGLAYASGSHRDLALPMWYGQDGDCDGRYDVVDHGAYAPGDVSWHHGWLLHSAPENVLEDRTAVAVSFFADGAHLIDEAGMLCVNDEDAPSYEAWLGDLEPGAPADHALLPVVYPAPPRLLLLAVASARPAPAPAPGSKRLVVLSGPRTGSSLLVAMLRAHRRQILMHGEPFHQYDLRTSDKDGFDGDVEVPDDVFAARRSEPLRLLDHMAAHHRGREIVGFKLFQKHMRTKQLPDFLKWATHLVWLSRDNELAQYVSVCLAQKGGVWVQYDEARESARNVTLSDDFFRLWIHAEKQFMSYAQGIVSLLEVDGAAPAVLRLTYERDLCSLDLYNRTMGKLEAFLGLGPTDAAPRLPVKQHGEVLADLVTNWDEPYVQEIAARYAHLPTTCAKPKPTLDELLAAGGGGFWRRRLDADDPDRGRRKGRRLETDHGLCIEGREQRNGFGGGI</sequence>
<accession>F0YLV0</accession>
<proteinExistence type="predicted"/>
<comment type="cofactor">
    <cofactor evidence="1">
        <name>Fe cation</name>
        <dbReference type="ChEBI" id="CHEBI:24875"/>
    </cofactor>
</comment>
<dbReference type="RefSeq" id="XP_009041377.1">
    <property type="nucleotide sequence ID" value="XM_009043129.1"/>
</dbReference>
<dbReference type="Proteomes" id="UP000002729">
    <property type="component" value="Unassembled WGS sequence"/>
</dbReference>
<dbReference type="AlphaFoldDB" id="F0YLV0"/>
<protein>
    <submittedName>
        <fullName evidence="2">Uncharacterized protein</fullName>
    </submittedName>
</protein>
<dbReference type="InterPro" id="IPR027417">
    <property type="entry name" value="P-loop_NTPase"/>
</dbReference>
<reference evidence="2 3" key="1">
    <citation type="journal article" date="2011" name="Proc. Natl. Acad. Sci. U.S.A.">
        <title>Niche of harmful alga Aureococcus anophagefferens revealed through ecogenomics.</title>
        <authorList>
            <person name="Gobler C.J."/>
            <person name="Berry D.L."/>
            <person name="Dyhrman S.T."/>
            <person name="Wilhelm S.W."/>
            <person name="Salamov A."/>
            <person name="Lobanov A.V."/>
            <person name="Zhang Y."/>
            <person name="Collier J.L."/>
            <person name="Wurch L.L."/>
            <person name="Kustka A.B."/>
            <person name="Dill B.D."/>
            <person name="Shah M."/>
            <person name="VerBerkmoes N.C."/>
            <person name="Kuo A."/>
            <person name="Terry A."/>
            <person name="Pangilinan J."/>
            <person name="Lindquist E.A."/>
            <person name="Lucas S."/>
            <person name="Paulsen I.T."/>
            <person name="Hattenrath-Lehmann T.K."/>
            <person name="Talmage S.C."/>
            <person name="Walker E.A."/>
            <person name="Koch F."/>
            <person name="Burson A.M."/>
            <person name="Marcoval M.A."/>
            <person name="Tang Y.Z."/>
            <person name="Lecleir G.R."/>
            <person name="Coyne K.J."/>
            <person name="Berg G.M."/>
            <person name="Bertrand E.M."/>
            <person name="Saito M.A."/>
            <person name="Gladyshev V.N."/>
            <person name="Grigoriev I.V."/>
        </authorList>
    </citation>
    <scope>NUCLEOTIDE SEQUENCE [LARGE SCALE GENOMIC DNA]</scope>
    <source>
        <strain evidence="3">CCMP 1984</strain>
    </source>
</reference>
<keyword evidence="3" id="KW-1185">Reference proteome</keyword>
<dbReference type="InterPro" id="IPR008775">
    <property type="entry name" value="Phytyl_CoA_dOase-like"/>
</dbReference>
<dbReference type="KEGG" id="aaf:AURANDRAFT_67616"/>
<dbReference type="Pfam" id="PF05721">
    <property type="entry name" value="PhyH"/>
    <property type="match status" value="1"/>
</dbReference>
<dbReference type="Gene3D" id="2.60.120.620">
    <property type="entry name" value="q2cbj1_9rhob like domain"/>
    <property type="match status" value="1"/>
</dbReference>
<dbReference type="PANTHER" id="PTHR20883">
    <property type="entry name" value="PHYTANOYL-COA DIOXYGENASE DOMAIN CONTAINING 1"/>
    <property type="match status" value="1"/>
</dbReference>
<dbReference type="PANTHER" id="PTHR20883:SF49">
    <property type="entry name" value="PHYTANOYL-COA DIOXYGENASE"/>
    <property type="match status" value="1"/>
</dbReference>
<dbReference type="SUPFAM" id="SSF52540">
    <property type="entry name" value="P-loop containing nucleoside triphosphate hydrolases"/>
    <property type="match status" value="1"/>
</dbReference>
<evidence type="ECO:0000313" key="2">
    <source>
        <dbReference type="EMBL" id="EGB03953.1"/>
    </source>
</evidence>
<dbReference type="InParanoid" id="F0YLV0"/>
<organism evidence="3">
    <name type="scientific">Aureococcus anophagefferens</name>
    <name type="common">Harmful bloom alga</name>
    <dbReference type="NCBI Taxonomy" id="44056"/>
    <lineage>
        <taxon>Eukaryota</taxon>
        <taxon>Sar</taxon>
        <taxon>Stramenopiles</taxon>
        <taxon>Ochrophyta</taxon>
        <taxon>Pelagophyceae</taxon>
        <taxon>Pelagomonadales</taxon>
        <taxon>Pelagomonadaceae</taxon>
        <taxon>Aureococcus</taxon>
    </lineage>
</organism>
<dbReference type="OrthoDB" id="445007at2759"/>
<gene>
    <name evidence="2" type="ORF">AURANDRAFT_67616</name>
</gene>
<evidence type="ECO:0000313" key="3">
    <source>
        <dbReference type="Proteomes" id="UP000002729"/>
    </source>
</evidence>
<dbReference type="EMBL" id="GL833158">
    <property type="protein sequence ID" value="EGB03953.1"/>
    <property type="molecule type" value="Genomic_DNA"/>
</dbReference>
<evidence type="ECO:0000256" key="1">
    <source>
        <dbReference type="ARBA" id="ARBA00001962"/>
    </source>
</evidence>
<name>F0YLV0_AURAN</name>
<dbReference type="Gene3D" id="3.40.50.300">
    <property type="entry name" value="P-loop containing nucleotide triphosphate hydrolases"/>
    <property type="match status" value="1"/>
</dbReference>